<organism evidence="3 4">
    <name type="scientific">Xenorhabdus khoisanae</name>
    <dbReference type="NCBI Taxonomy" id="880157"/>
    <lineage>
        <taxon>Bacteria</taxon>
        <taxon>Pseudomonadati</taxon>
        <taxon>Pseudomonadota</taxon>
        <taxon>Gammaproteobacteria</taxon>
        <taxon>Enterobacterales</taxon>
        <taxon>Morganellaceae</taxon>
        <taxon>Xenorhabdus</taxon>
    </lineage>
</organism>
<dbReference type="RefSeq" id="WP_047965163.1">
    <property type="nucleotide sequence ID" value="NZ_CAWMBG010000208.1"/>
</dbReference>
<dbReference type="PANTHER" id="PTHR33055">
    <property type="entry name" value="TRANSPOSASE FOR INSERTION SEQUENCE ELEMENT IS1111A"/>
    <property type="match status" value="1"/>
</dbReference>
<dbReference type="InterPro" id="IPR003346">
    <property type="entry name" value="Transposase_20"/>
</dbReference>
<comment type="caution">
    <text evidence="3">The sequence shown here is derived from an EMBL/GenBank/DDBJ whole genome shotgun (WGS) entry which is preliminary data.</text>
</comment>
<dbReference type="Pfam" id="PF02371">
    <property type="entry name" value="Transposase_20"/>
    <property type="match status" value="1"/>
</dbReference>
<dbReference type="AlphaFoldDB" id="A0A0J5FM96"/>
<name>A0A0J5FM96_9GAMM</name>
<accession>A0A0J5FM96</accession>
<proteinExistence type="predicted"/>
<evidence type="ECO:0000259" key="1">
    <source>
        <dbReference type="Pfam" id="PF01548"/>
    </source>
</evidence>
<dbReference type="NCBIfam" id="NF033542">
    <property type="entry name" value="transpos_IS110"/>
    <property type="match status" value="1"/>
</dbReference>
<dbReference type="GO" id="GO:0006313">
    <property type="term" value="P:DNA transposition"/>
    <property type="evidence" value="ECO:0007669"/>
    <property type="project" value="InterPro"/>
</dbReference>
<dbReference type="GO" id="GO:0003677">
    <property type="term" value="F:DNA binding"/>
    <property type="evidence" value="ECO:0007669"/>
    <property type="project" value="InterPro"/>
</dbReference>
<dbReference type="PATRIC" id="fig|880157.4.peg.4364"/>
<evidence type="ECO:0000259" key="2">
    <source>
        <dbReference type="Pfam" id="PF02371"/>
    </source>
</evidence>
<dbReference type="Pfam" id="PF01548">
    <property type="entry name" value="DEDD_Tnp_IS110"/>
    <property type="match status" value="1"/>
</dbReference>
<dbReference type="GO" id="GO:0004803">
    <property type="term" value="F:transposase activity"/>
    <property type="evidence" value="ECO:0007669"/>
    <property type="project" value="InterPro"/>
</dbReference>
<dbReference type="Proteomes" id="UP000036277">
    <property type="component" value="Unassembled WGS sequence"/>
</dbReference>
<reference evidence="3 4" key="1">
    <citation type="submission" date="2015-06" db="EMBL/GenBank/DDBJ databases">
        <title>Draft Whole-Genome Sequence of the Entomopathogenic Bacterium Xenorhabdus khoisanae.</title>
        <authorList>
            <person name="Naidoo S."/>
            <person name="Featherston J."/>
            <person name="Gray V.M."/>
        </authorList>
    </citation>
    <scope>NUCLEOTIDE SEQUENCE [LARGE SCALE GENOMIC DNA]</scope>
    <source>
        <strain evidence="3 4">MCB</strain>
    </source>
</reference>
<evidence type="ECO:0000313" key="4">
    <source>
        <dbReference type="Proteomes" id="UP000036277"/>
    </source>
</evidence>
<dbReference type="InterPro" id="IPR047650">
    <property type="entry name" value="Transpos_IS110"/>
</dbReference>
<dbReference type="STRING" id="880157.AB204_20195"/>
<dbReference type="InterPro" id="IPR002525">
    <property type="entry name" value="Transp_IS110-like_N"/>
</dbReference>
<dbReference type="PANTHER" id="PTHR33055:SF3">
    <property type="entry name" value="PUTATIVE TRANSPOSASE FOR IS117-RELATED"/>
    <property type="match status" value="1"/>
</dbReference>
<feature type="domain" description="Transposase IS116/IS110/IS902 C-terminal" evidence="2">
    <location>
        <begin position="210"/>
        <end position="288"/>
    </location>
</feature>
<dbReference type="EMBL" id="LFCV01000208">
    <property type="protein sequence ID" value="KMJ43351.1"/>
    <property type="molecule type" value="Genomic_DNA"/>
</dbReference>
<keyword evidence="4" id="KW-1185">Reference proteome</keyword>
<dbReference type="OrthoDB" id="5289737at2"/>
<evidence type="ECO:0000313" key="3">
    <source>
        <dbReference type="EMBL" id="KMJ43351.1"/>
    </source>
</evidence>
<protein>
    <submittedName>
        <fullName evidence="3">Transposase</fullName>
    </submittedName>
</protein>
<gene>
    <name evidence="3" type="ORF">AB204_20195</name>
</gene>
<feature type="domain" description="Transposase IS110-like N-terminal" evidence="1">
    <location>
        <begin position="7"/>
        <end position="146"/>
    </location>
</feature>
<sequence length="334" mass="37553">MQNVTLIGIDLGKHSFHIHCQDKFGKTMLRKKFTRPKLMEFLAGCTSTTVVMEACAGAHFMARRIADLGHDAKLISPQFVRPFVKSNKNDFVDAEAICEAASRPSMRFVQPRTETQQAMRAQHRVRESLIKDKVKTTNQMHAFLLEFGISLPKGEAVIKRLSLVLAEHDVPDYLSRLLMKLHAHYLYLVEQITTLELELKQSIKADDATQRMMTIPGVGPITASLLSSQLGDGKQFSCIRDFAASMGLVPRQYSTGGKPTLLGISKRGNKNLRRLLVQCARAFMMRLEHQHGRLAEWVQAQLSKKHSNVVACALANKLARIAWAITTRQNEYQA</sequence>